<evidence type="ECO:0000256" key="1">
    <source>
        <dbReference type="SAM" id="MobiDB-lite"/>
    </source>
</evidence>
<dbReference type="Gene3D" id="2.40.70.10">
    <property type="entry name" value="Acid Proteases"/>
    <property type="match status" value="1"/>
</dbReference>
<keyword evidence="3" id="KW-1185">Reference proteome</keyword>
<dbReference type="PANTHER" id="PTHR37984:SF9">
    <property type="entry name" value="INTEGRASE CATALYTIC DOMAIN-CONTAINING PROTEIN"/>
    <property type="match status" value="1"/>
</dbReference>
<dbReference type="AlphaFoldDB" id="A0AAE0YK68"/>
<feature type="compositionally biased region" description="Basic and acidic residues" evidence="1">
    <location>
        <begin position="558"/>
        <end position="570"/>
    </location>
</feature>
<proteinExistence type="predicted"/>
<evidence type="ECO:0008006" key="4">
    <source>
        <dbReference type="Google" id="ProtNLM"/>
    </source>
</evidence>
<organism evidence="2 3">
    <name type="scientific">Elysia crispata</name>
    <name type="common">lettuce slug</name>
    <dbReference type="NCBI Taxonomy" id="231223"/>
    <lineage>
        <taxon>Eukaryota</taxon>
        <taxon>Metazoa</taxon>
        <taxon>Spiralia</taxon>
        <taxon>Lophotrochozoa</taxon>
        <taxon>Mollusca</taxon>
        <taxon>Gastropoda</taxon>
        <taxon>Heterobranchia</taxon>
        <taxon>Euthyneura</taxon>
        <taxon>Panpulmonata</taxon>
        <taxon>Sacoglossa</taxon>
        <taxon>Placobranchoidea</taxon>
        <taxon>Plakobranchidae</taxon>
        <taxon>Elysia</taxon>
    </lineage>
</organism>
<dbReference type="InterPro" id="IPR050951">
    <property type="entry name" value="Retrovirus_Pol_polyprotein"/>
</dbReference>
<dbReference type="Proteomes" id="UP001283361">
    <property type="component" value="Unassembled WGS sequence"/>
</dbReference>
<dbReference type="Pfam" id="PF13650">
    <property type="entry name" value="Asp_protease_2"/>
    <property type="match status" value="1"/>
</dbReference>
<accession>A0AAE0YK68</accession>
<protein>
    <recommendedName>
        <fullName evidence="4">Peptidase A2 domain-containing protein</fullName>
    </recommendedName>
</protein>
<dbReference type="EMBL" id="JAWDGP010006002">
    <property type="protein sequence ID" value="KAK3748664.1"/>
    <property type="molecule type" value="Genomic_DNA"/>
</dbReference>
<feature type="region of interest" description="Disordered" evidence="1">
    <location>
        <begin position="513"/>
        <end position="588"/>
    </location>
</feature>
<gene>
    <name evidence="2" type="ORF">RRG08_000896</name>
</gene>
<comment type="caution">
    <text evidence="2">The sequence shown here is derived from an EMBL/GenBank/DDBJ whole genome shotgun (WGS) entry which is preliminary data.</text>
</comment>
<dbReference type="PANTHER" id="PTHR37984">
    <property type="entry name" value="PROTEIN CBG26694"/>
    <property type="match status" value="1"/>
</dbReference>
<name>A0AAE0YK68_9GAST</name>
<evidence type="ECO:0000313" key="2">
    <source>
        <dbReference type="EMBL" id="KAK3748664.1"/>
    </source>
</evidence>
<evidence type="ECO:0000313" key="3">
    <source>
        <dbReference type="Proteomes" id="UP001283361"/>
    </source>
</evidence>
<reference evidence="2" key="1">
    <citation type="journal article" date="2023" name="G3 (Bethesda)">
        <title>A reference genome for the long-term kleptoplast-retaining sea slug Elysia crispata morphotype clarki.</title>
        <authorList>
            <person name="Eastman K.E."/>
            <person name="Pendleton A.L."/>
            <person name="Shaikh M.A."/>
            <person name="Suttiyut T."/>
            <person name="Ogas R."/>
            <person name="Tomko P."/>
            <person name="Gavelis G."/>
            <person name="Widhalm J.R."/>
            <person name="Wisecaver J.H."/>
        </authorList>
    </citation>
    <scope>NUCLEOTIDE SEQUENCE</scope>
    <source>
        <strain evidence="2">ECLA1</strain>
    </source>
</reference>
<dbReference type="InterPro" id="IPR021109">
    <property type="entry name" value="Peptidase_aspartic_dom_sf"/>
</dbReference>
<sequence>MALKLTPPGQMSFKTEEGHLAERWKAWKETMVLYINLAMKSNTEKERHQAVLYIIGEEGRTMHKTWIFPEEEQEKVEPLLKKFEEYCMPKTNVTLEELIDEYLTELKKLSQNCNFGHLENELLKDRIVVGVNSSTLKERMLREYDLTLEKALLDICRAHEQSSTGLKMINSQQTVENCRICQKPNHFAKQCRSRKLDQIYDAVDETSESDEEVGLGAISAKHLDAVIDQKSTPWTVDLKIQGSYVTFKVDTGADITCITNKTYEKLKRKPSLKRSQIQLTSPGGHLKVTGEFVTKTNRQGSDYELKIVVLNNKEGSNLLSRGVAEKMGLVKHIQETQRPANFKPEEKKQIFGATGLLNTEPVQICMKENTEPYCLTTSRRVPFLLEQKVKEELEKMEKADIIEKGGQTRSQRISNTINNIRVIYLNDRTDMTMRWKDNHAKMNQKRRYDERRGAQQLPDLPLGQTVLMKTDTEHRWSNPGTIVAAEPDQRTYLVKTRDQVLLRRNRKHLQAVPQDFLPINPEPRYPASLPSTPKVPTYNKETADQTPLDGPSGQPTQQDRKERSVSKDIEFPPSAASRPVTRASKGYTANIPARYREEEMSLRSSHRSSAKFVTHTFAINKNT</sequence>
<dbReference type="SUPFAM" id="SSF50630">
    <property type="entry name" value="Acid proteases"/>
    <property type="match status" value="1"/>
</dbReference>